<organism evidence="9 10">
    <name type="scientific">Stegodyphus mimosarum</name>
    <name type="common">African social velvet spider</name>
    <dbReference type="NCBI Taxonomy" id="407821"/>
    <lineage>
        <taxon>Eukaryota</taxon>
        <taxon>Metazoa</taxon>
        <taxon>Ecdysozoa</taxon>
        <taxon>Arthropoda</taxon>
        <taxon>Chelicerata</taxon>
        <taxon>Arachnida</taxon>
        <taxon>Araneae</taxon>
        <taxon>Araneomorphae</taxon>
        <taxon>Entelegynae</taxon>
        <taxon>Eresoidea</taxon>
        <taxon>Eresidae</taxon>
        <taxon>Stegodyphus</taxon>
    </lineage>
</organism>
<gene>
    <name evidence="9" type="ORF">X975_08183</name>
</gene>
<comment type="subcellular location">
    <subcellularLocation>
        <location evidence="1">Nucleus</location>
    </subcellularLocation>
</comment>
<dbReference type="OMA" id="HETSSPW"/>
<dbReference type="InterPro" id="IPR011989">
    <property type="entry name" value="ARM-like"/>
</dbReference>
<dbReference type="GO" id="GO:0031267">
    <property type="term" value="F:small GTPase binding"/>
    <property type="evidence" value="ECO:0007669"/>
    <property type="project" value="InterPro"/>
</dbReference>
<evidence type="ECO:0000256" key="6">
    <source>
        <dbReference type="ARBA" id="ARBA00023242"/>
    </source>
</evidence>
<evidence type="ECO:0000256" key="3">
    <source>
        <dbReference type="ARBA" id="ARBA00011422"/>
    </source>
</evidence>
<dbReference type="InterPro" id="IPR051345">
    <property type="entry name" value="Importin_beta-like_NTR"/>
</dbReference>
<dbReference type="PANTHER" id="PTHR12363">
    <property type="entry name" value="TRANSPORTIN 3 AND IMPORTIN 13"/>
    <property type="match status" value="1"/>
</dbReference>
<dbReference type="PANTHER" id="PTHR12363:SF33">
    <property type="entry name" value="IMPORTIN-13"/>
    <property type="match status" value="1"/>
</dbReference>
<keyword evidence="6" id="KW-0539">Nucleus</keyword>
<dbReference type="Pfam" id="PF18773">
    <property type="entry name" value="Importin_rep"/>
    <property type="match status" value="1"/>
</dbReference>
<protein>
    <recommendedName>
        <fullName evidence="4">Importin-13</fullName>
    </recommendedName>
</protein>
<keyword evidence="5" id="KW-0813">Transport</keyword>
<dbReference type="InterPro" id="IPR040709">
    <property type="entry name" value="Importin_rep_1"/>
</dbReference>
<dbReference type="GO" id="GO:0005634">
    <property type="term" value="C:nucleus"/>
    <property type="evidence" value="ECO:0007669"/>
    <property type="project" value="UniProtKB-SubCell"/>
</dbReference>
<dbReference type="GO" id="GO:0006606">
    <property type="term" value="P:protein import into nucleus"/>
    <property type="evidence" value="ECO:0007669"/>
    <property type="project" value="TreeGrafter"/>
</dbReference>
<dbReference type="SUPFAM" id="SSF48371">
    <property type="entry name" value="ARM repeat"/>
    <property type="match status" value="1"/>
</dbReference>
<feature type="domain" description="Exportin-1/Importin-beta-like" evidence="8">
    <location>
        <begin position="67"/>
        <end position="215"/>
    </location>
</feature>
<dbReference type="Pfam" id="PF08389">
    <property type="entry name" value="Xpo1"/>
    <property type="match status" value="1"/>
</dbReference>
<dbReference type="InterPro" id="IPR016024">
    <property type="entry name" value="ARM-type_fold"/>
</dbReference>
<dbReference type="Proteomes" id="UP000054359">
    <property type="component" value="Unassembled WGS sequence"/>
</dbReference>
<dbReference type="STRING" id="407821.A0A087U5I4"/>
<dbReference type="OrthoDB" id="2016913at2759"/>
<keyword evidence="10" id="KW-1185">Reference proteome</keyword>
<sequence length="385" mass="43980">MLAQISPEAWDFAWQLLHPSKSSEVQFFGASTLHVKITKHWNELPYNLYEPLREKLLQALFTHISGPRLILTRLCIAMSSFIIQTITDFWPTAISDLTNAFQPQNIPDASPQQIAHALLELLTVLSEEFQTTHMLQMRVGIIRNALRSSLDLVMELVQSILSKTSAPAELCEMALKCYSSWALLGCSIMEHKSLLLLVFDSVYRDEVSLTALETLSNVANHPDSSKFPSLILEMIEHINKFDSLLDKAVEDEDMDKCNNIYGLIIAVADNHCHLLLDTILDKPEKKEMILKLISFVLRCSSTPGQYPIDEICSEQAFGFWYMLQDAITSSSRGFESLLLVFHPIFQSLLDTYLVKLRYPSDNDYKQWKSEEKESFRCYRQDIGDS</sequence>
<dbReference type="AlphaFoldDB" id="A0A087U5I4"/>
<dbReference type="InterPro" id="IPR001494">
    <property type="entry name" value="Importin-beta_N"/>
</dbReference>
<dbReference type="GO" id="GO:0005737">
    <property type="term" value="C:cytoplasm"/>
    <property type="evidence" value="ECO:0007669"/>
    <property type="project" value="TreeGrafter"/>
</dbReference>
<evidence type="ECO:0000256" key="4">
    <source>
        <dbReference type="ARBA" id="ARBA00016020"/>
    </source>
</evidence>
<evidence type="ECO:0000256" key="5">
    <source>
        <dbReference type="ARBA" id="ARBA00022448"/>
    </source>
</evidence>
<accession>A0A087U5I4</accession>
<name>A0A087U5I4_STEMI</name>
<proteinExistence type="inferred from homology"/>
<evidence type="ECO:0000259" key="7">
    <source>
        <dbReference type="Pfam" id="PF03810"/>
    </source>
</evidence>
<reference evidence="9 10" key="1">
    <citation type="submission" date="2013-11" db="EMBL/GenBank/DDBJ databases">
        <title>Genome sequencing of Stegodyphus mimosarum.</title>
        <authorList>
            <person name="Bechsgaard J."/>
        </authorList>
    </citation>
    <scope>NUCLEOTIDE SEQUENCE [LARGE SCALE GENOMIC DNA]</scope>
</reference>
<dbReference type="Pfam" id="PF03810">
    <property type="entry name" value="IBN_N"/>
    <property type="match status" value="1"/>
</dbReference>
<evidence type="ECO:0000259" key="8">
    <source>
        <dbReference type="Pfam" id="PF08389"/>
    </source>
</evidence>
<dbReference type="EMBL" id="KK118281">
    <property type="protein sequence ID" value="KFM72623.1"/>
    <property type="molecule type" value="Genomic_DNA"/>
</dbReference>
<comment type="similarity">
    <text evidence="2">Belongs to the importin beta family.</text>
</comment>
<feature type="domain" description="Importin N-terminal" evidence="7">
    <location>
        <begin position="6"/>
        <end position="61"/>
    </location>
</feature>
<evidence type="ECO:0000256" key="1">
    <source>
        <dbReference type="ARBA" id="ARBA00004123"/>
    </source>
</evidence>
<evidence type="ECO:0000256" key="2">
    <source>
        <dbReference type="ARBA" id="ARBA00007991"/>
    </source>
</evidence>
<evidence type="ECO:0000313" key="9">
    <source>
        <dbReference type="EMBL" id="KFM72623.1"/>
    </source>
</evidence>
<dbReference type="InterPro" id="IPR013598">
    <property type="entry name" value="Exportin-1/Importin-b-like"/>
</dbReference>
<feature type="non-terminal residue" evidence="9">
    <location>
        <position position="385"/>
    </location>
</feature>
<dbReference type="Gene3D" id="1.25.10.10">
    <property type="entry name" value="Leucine-rich Repeat Variant"/>
    <property type="match status" value="1"/>
</dbReference>
<comment type="subunit">
    <text evidence="3">Interacts with UBC9, RAN, RBM8A, eIF-1A and PAX6.</text>
</comment>
<evidence type="ECO:0000313" key="10">
    <source>
        <dbReference type="Proteomes" id="UP000054359"/>
    </source>
</evidence>